<organism evidence="1 2">
    <name type="scientific">Acaulospora colombiana</name>
    <dbReference type="NCBI Taxonomy" id="27376"/>
    <lineage>
        <taxon>Eukaryota</taxon>
        <taxon>Fungi</taxon>
        <taxon>Fungi incertae sedis</taxon>
        <taxon>Mucoromycota</taxon>
        <taxon>Glomeromycotina</taxon>
        <taxon>Glomeromycetes</taxon>
        <taxon>Diversisporales</taxon>
        <taxon>Acaulosporaceae</taxon>
        <taxon>Acaulospora</taxon>
    </lineage>
</organism>
<gene>
    <name evidence="1" type="ORF">ACOLOM_LOCUS12911</name>
</gene>
<keyword evidence="2" id="KW-1185">Reference proteome</keyword>
<reference evidence="1" key="1">
    <citation type="submission" date="2021-06" db="EMBL/GenBank/DDBJ databases">
        <authorList>
            <person name="Kallberg Y."/>
            <person name="Tangrot J."/>
            <person name="Rosling A."/>
        </authorList>
    </citation>
    <scope>NUCLEOTIDE SEQUENCE</scope>
    <source>
        <strain evidence="1">CL356</strain>
    </source>
</reference>
<evidence type="ECO:0000313" key="1">
    <source>
        <dbReference type="EMBL" id="CAG8755087.1"/>
    </source>
</evidence>
<sequence length="87" mass="9776">MRCEAINLAIYRLLTAQNVRLNCEQIKNHAFFYGVDWSTIREIDAPFVPHLRSITDTSYFPTEDLGDVPDQPAGADTNSSKDLAFLG</sequence>
<accession>A0ACA9QPU5</accession>
<proteinExistence type="predicted"/>
<name>A0ACA9QPU5_9GLOM</name>
<evidence type="ECO:0000313" key="2">
    <source>
        <dbReference type="Proteomes" id="UP000789525"/>
    </source>
</evidence>
<dbReference type="EMBL" id="CAJVPT010055383">
    <property type="protein sequence ID" value="CAG8755087.1"/>
    <property type="molecule type" value="Genomic_DNA"/>
</dbReference>
<dbReference type="Proteomes" id="UP000789525">
    <property type="component" value="Unassembled WGS sequence"/>
</dbReference>
<feature type="non-terminal residue" evidence="1">
    <location>
        <position position="87"/>
    </location>
</feature>
<comment type="caution">
    <text evidence="1">The sequence shown here is derived from an EMBL/GenBank/DDBJ whole genome shotgun (WGS) entry which is preliminary data.</text>
</comment>
<protein>
    <submittedName>
        <fullName evidence="1">17072_t:CDS:1</fullName>
    </submittedName>
</protein>